<evidence type="ECO:0000256" key="4">
    <source>
        <dbReference type="PROSITE-ProRule" id="PRU00510"/>
    </source>
</evidence>
<dbReference type="KEGG" id="ccun:CCUN_1790"/>
<reference evidence="6 7" key="1">
    <citation type="submission" date="2017-04" db="EMBL/GenBank/DDBJ databases">
        <title>Complete genome sequence of the Campylobacter cuniculorum type strain LMG24588.</title>
        <authorList>
            <person name="Miller W.G."/>
            <person name="Yee E."/>
            <person name="Revez J."/>
            <person name="Bono J.L."/>
            <person name="Rossi M."/>
        </authorList>
    </citation>
    <scope>NUCLEOTIDE SEQUENCE [LARGE SCALE GENOMIC DNA]</scope>
    <source>
        <strain evidence="6 7">LMG 24588</strain>
    </source>
</reference>
<evidence type="ECO:0000313" key="6">
    <source>
        <dbReference type="EMBL" id="ARJ57358.1"/>
    </source>
</evidence>
<dbReference type="STRING" id="1121267.CCUN_1790"/>
<dbReference type="OrthoDB" id="9803742at2"/>
<gene>
    <name evidence="6" type="primary">dksA</name>
    <name evidence="6" type="ORF">CCUN_1790</name>
</gene>
<accession>A0A1W6BZ48</accession>
<keyword evidence="3" id="KW-0862">Zinc</keyword>
<dbReference type="RefSeq" id="WP_027305314.1">
    <property type="nucleotide sequence ID" value="NZ_CP020867.1"/>
</dbReference>
<dbReference type="Pfam" id="PF01258">
    <property type="entry name" value="zf-dskA_traR"/>
    <property type="match status" value="1"/>
</dbReference>
<feature type="domain" description="Zinc finger DksA/TraR C4-type" evidence="5">
    <location>
        <begin position="80"/>
        <end position="113"/>
    </location>
</feature>
<dbReference type="SUPFAM" id="SSF57716">
    <property type="entry name" value="Glucocorticoid receptor-like (DNA-binding domain)"/>
    <property type="match status" value="1"/>
</dbReference>
<dbReference type="PROSITE" id="PS51128">
    <property type="entry name" value="ZF_DKSA_2"/>
    <property type="match status" value="1"/>
</dbReference>
<dbReference type="InterPro" id="IPR000962">
    <property type="entry name" value="Znf_DskA_TraR"/>
</dbReference>
<feature type="zinc finger region" description="dksA C4-type" evidence="4">
    <location>
        <begin position="84"/>
        <end position="108"/>
    </location>
</feature>
<dbReference type="Gene3D" id="1.20.120.910">
    <property type="entry name" value="DksA, coiled-coil domain"/>
    <property type="match status" value="1"/>
</dbReference>
<organism evidence="6 7">
    <name type="scientific">Campylobacter cuniculorum DSM 23162 = LMG 24588</name>
    <dbReference type="NCBI Taxonomy" id="1121267"/>
    <lineage>
        <taxon>Bacteria</taxon>
        <taxon>Pseudomonadati</taxon>
        <taxon>Campylobacterota</taxon>
        <taxon>Epsilonproteobacteria</taxon>
        <taxon>Campylobacterales</taxon>
        <taxon>Campylobacteraceae</taxon>
        <taxon>Campylobacter</taxon>
    </lineage>
</organism>
<sequence length="118" mass="13721">MKKNDIQFLKKILEKRKQVILENLKGNSKEIKALHNSVPSDNIDFSTIESNSQINFTINANLKQELKEVEESLNKIKNNNFGICESCEEFIDIERLKIKPHAKYCINCRENLEKGELL</sequence>
<keyword evidence="2" id="KW-0863">Zinc-finger</keyword>
<dbReference type="PANTHER" id="PTHR33823">
    <property type="entry name" value="RNA POLYMERASE-BINDING TRANSCRIPTION FACTOR DKSA-RELATED"/>
    <property type="match status" value="1"/>
</dbReference>
<dbReference type="Proteomes" id="UP000192902">
    <property type="component" value="Chromosome"/>
</dbReference>
<dbReference type="AlphaFoldDB" id="A0A1W6BZ48"/>
<dbReference type="PANTHER" id="PTHR33823:SF4">
    <property type="entry name" value="GENERAL STRESS PROTEIN 16O"/>
    <property type="match status" value="1"/>
</dbReference>
<protein>
    <submittedName>
        <fullName evidence="6">DnaK suppressor protein</fullName>
    </submittedName>
</protein>
<evidence type="ECO:0000256" key="1">
    <source>
        <dbReference type="ARBA" id="ARBA00022723"/>
    </source>
</evidence>
<evidence type="ECO:0000256" key="3">
    <source>
        <dbReference type="ARBA" id="ARBA00022833"/>
    </source>
</evidence>
<proteinExistence type="predicted"/>
<dbReference type="NCBIfam" id="NF033459">
    <property type="entry name" value="DksA_like"/>
    <property type="match status" value="1"/>
</dbReference>
<dbReference type="InterPro" id="IPR020458">
    <property type="entry name" value="Znf_DskA_TraR_CS"/>
</dbReference>
<dbReference type="GO" id="GO:0008270">
    <property type="term" value="F:zinc ion binding"/>
    <property type="evidence" value="ECO:0007669"/>
    <property type="project" value="UniProtKB-KW"/>
</dbReference>
<dbReference type="PROSITE" id="PS01102">
    <property type="entry name" value="ZF_DKSA_1"/>
    <property type="match status" value="1"/>
</dbReference>
<keyword evidence="1" id="KW-0479">Metal-binding</keyword>
<dbReference type="InterPro" id="IPR037187">
    <property type="entry name" value="DnaK_N"/>
</dbReference>
<dbReference type="SUPFAM" id="SSF109635">
    <property type="entry name" value="DnaK suppressor protein DksA, alpha-hairpin domain"/>
    <property type="match status" value="1"/>
</dbReference>
<dbReference type="EMBL" id="CP020867">
    <property type="protein sequence ID" value="ARJ57358.1"/>
    <property type="molecule type" value="Genomic_DNA"/>
</dbReference>
<dbReference type="eggNOG" id="COG1734">
    <property type="taxonomic scope" value="Bacteria"/>
</dbReference>
<evidence type="ECO:0000256" key="2">
    <source>
        <dbReference type="ARBA" id="ARBA00022771"/>
    </source>
</evidence>
<evidence type="ECO:0000259" key="5">
    <source>
        <dbReference type="Pfam" id="PF01258"/>
    </source>
</evidence>
<evidence type="ECO:0000313" key="7">
    <source>
        <dbReference type="Proteomes" id="UP000192902"/>
    </source>
</evidence>
<name>A0A1W6BZ48_9BACT</name>